<dbReference type="Proteomes" id="UP000264353">
    <property type="component" value="Chromosome A9"/>
</dbReference>
<dbReference type="EMBL" id="CM010636">
    <property type="protein sequence ID" value="RID45987.1"/>
    <property type="molecule type" value="Genomic_DNA"/>
</dbReference>
<evidence type="ECO:0000313" key="1">
    <source>
        <dbReference type="EMBL" id="RID45987.1"/>
    </source>
</evidence>
<name>A0A397XYE2_BRACM</name>
<protein>
    <submittedName>
        <fullName evidence="1">Uncharacterized protein</fullName>
    </submittedName>
</protein>
<sequence>MAELFIAARQHRLLHLWVVFSAPNRGFHFTEQVRHRRQAQIPEKNQSTTMDGFFIFAFFSPPNIGLCLLHDGLSSFGVF</sequence>
<evidence type="ECO:0000313" key="2">
    <source>
        <dbReference type="Proteomes" id="UP000264353"/>
    </source>
</evidence>
<gene>
    <name evidence="1" type="ORF">BRARA_I02678</name>
</gene>
<proteinExistence type="predicted"/>
<organism evidence="1 2">
    <name type="scientific">Brassica campestris</name>
    <name type="common">Field mustard</name>
    <dbReference type="NCBI Taxonomy" id="3711"/>
    <lineage>
        <taxon>Eukaryota</taxon>
        <taxon>Viridiplantae</taxon>
        <taxon>Streptophyta</taxon>
        <taxon>Embryophyta</taxon>
        <taxon>Tracheophyta</taxon>
        <taxon>Spermatophyta</taxon>
        <taxon>Magnoliopsida</taxon>
        <taxon>eudicotyledons</taxon>
        <taxon>Gunneridae</taxon>
        <taxon>Pentapetalae</taxon>
        <taxon>rosids</taxon>
        <taxon>malvids</taxon>
        <taxon>Brassicales</taxon>
        <taxon>Brassicaceae</taxon>
        <taxon>Brassiceae</taxon>
        <taxon>Brassica</taxon>
    </lineage>
</organism>
<dbReference type="AlphaFoldDB" id="A0A397XYE2"/>
<reference evidence="1 2" key="1">
    <citation type="submission" date="2018-06" db="EMBL/GenBank/DDBJ databases">
        <title>WGS assembly of Brassica rapa FPsc.</title>
        <authorList>
            <person name="Bowman J."/>
            <person name="Kohchi T."/>
            <person name="Yamato K."/>
            <person name="Jenkins J."/>
            <person name="Shu S."/>
            <person name="Ishizaki K."/>
            <person name="Yamaoka S."/>
            <person name="Nishihama R."/>
            <person name="Nakamura Y."/>
            <person name="Berger F."/>
            <person name="Adam C."/>
            <person name="Aki S."/>
            <person name="Althoff F."/>
            <person name="Araki T."/>
            <person name="Arteaga-Vazquez M."/>
            <person name="Balasubrmanian S."/>
            <person name="Bauer D."/>
            <person name="Boehm C."/>
            <person name="Briginshaw L."/>
            <person name="Caballero-Perez J."/>
            <person name="Catarino B."/>
            <person name="Chen F."/>
            <person name="Chiyoda S."/>
            <person name="Chovatia M."/>
            <person name="Davies K."/>
            <person name="Delmans M."/>
            <person name="Demura T."/>
            <person name="Dierschke T."/>
            <person name="Dolan L."/>
            <person name="Dorantes-Acosta A."/>
            <person name="Eklund D."/>
            <person name="Florent S."/>
            <person name="Flores-Sandoval E."/>
            <person name="Fujiyama A."/>
            <person name="Fukuzawa H."/>
            <person name="Galik B."/>
            <person name="Grimanelli D."/>
            <person name="Grimwood J."/>
            <person name="Grossniklaus U."/>
            <person name="Hamada T."/>
            <person name="Haseloff J."/>
            <person name="Hetherington A."/>
            <person name="Higo A."/>
            <person name="Hirakawa Y."/>
            <person name="Hundley H."/>
            <person name="Ikeda Y."/>
            <person name="Inoue K."/>
            <person name="Inoue S."/>
            <person name="Ishida S."/>
            <person name="Jia Q."/>
            <person name="Kakita M."/>
            <person name="Kanazawa T."/>
            <person name="Kawai Y."/>
            <person name="Kawashima T."/>
            <person name="Kennedy M."/>
            <person name="Kinose K."/>
            <person name="Kinoshita T."/>
            <person name="Kohara Y."/>
            <person name="Koide E."/>
            <person name="Komatsu K."/>
            <person name="Kopischke S."/>
            <person name="Kubo M."/>
            <person name="Kyozuka J."/>
            <person name="Lagercrantz U."/>
            <person name="Lin S."/>
            <person name="Lindquist E."/>
            <person name="Lipzen A."/>
            <person name="Lu C."/>
            <person name="Luna E."/>
            <person name="Martienssen R."/>
            <person name="Minamino N."/>
            <person name="Mizutani M."/>
            <person name="Mizutani M."/>
            <person name="Mochizuki N."/>
            <person name="Monte I."/>
            <person name="Mosher R."/>
            <person name="Nagasaki H."/>
            <person name="Nakagami H."/>
            <person name="Naramoto S."/>
            <person name="Nishitani K."/>
            <person name="Ohtani M."/>
            <person name="Okamoto T."/>
            <person name="Okumura M."/>
            <person name="Phillips J."/>
            <person name="Pollak B."/>
            <person name="Reinders A."/>
            <person name="Roevekamp M."/>
            <person name="Sano R."/>
            <person name="Sawa S."/>
            <person name="Schmid M."/>
            <person name="Shirakawa M."/>
            <person name="Solano R."/>
            <person name="Spunde A."/>
            <person name="Suetsugu N."/>
            <person name="Sugano S."/>
            <person name="Sugiyama A."/>
            <person name="Sun R."/>
            <person name="Suzuki Y."/>
            <person name="Takenaka M."/>
            <person name="Takezawa D."/>
            <person name="Tomogane H."/>
            <person name="Tsuzuki M."/>
            <person name="Ueda T."/>
            <person name="Umeda M."/>
            <person name="Ward J."/>
            <person name="Watanabe Y."/>
            <person name="Yazaki K."/>
            <person name="Yokoyama R."/>
            <person name="Yoshitake Y."/>
            <person name="Yotsui I."/>
            <person name="Zachgo S."/>
            <person name="Schmutz J."/>
        </authorList>
    </citation>
    <scope>NUCLEOTIDE SEQUENCE [LARGE SCALE GENOMIC DNA]</scope>
    <source>
        <strain evidence="2">cv. B-3</strain>
    </source>
</reference>
<accession>A0A397XYE2</accession>